<organism evidence="11">
    <name type="scientific">Candidatus Berkiella aquae</name>
    <dbReference type="NCBI Taxonomy" id="295108"/>
    <lineage>
        <taxon>Bacteria</taxon>
        <taxon>Pseudomonadati</taxon>
        <taxon>Pseudomonadota</taxon>
        <taxon>Gammaproteobacteria</taxon>
        <taxon>Candidatus Berkiellales</taxon>
        <taxon>Candidatus Berkiellaceae</taxon>
        <taxon>Candidatus Berkiella</taxon>
    </lineage>
</organism>
<protein>
    <recommendedName>
        <fullName evidence="4 10">Outer-membrane lipoprotein carrier protein</fullName>
    </recommendedName>
</protein>
<dbReference type="InterPro" id="IPR004564">
    <property type="entry name" value="OM_lipoprot_carrier_LolA-like"/>
</dbReference>
<evidence type="ECO:0000256" key="3">
    <source>
        <dbReference type="ARBA" id="ARBA00011245"/>
    </source>
</evidence>
<dbReference type="SUPFAM" id="SSF89392">
    <property type="entry name" value="Prokaryotic lipoproteins and lipoprotein localization factors"/>
    <property type="match status" value="1"/>
</dbReference>
<evidence type="ECO:0000256" key="2">
    <source>
        <dbReference type="ARBA" id="ARBA00007615"/>
    </source>
</evidence>
<evidence type="ECO:0000313" key="13">
    <source>
        <dbReference type="Proteomes" id="UP000051497"/>
    </source>
</evidence>
<dbReference type="PANTHER" id="PTHR35869:SF1">
    <property type="entry name" value="OUTER-MEMBRANE LIPOPROTEIN CARRIER PROTEIN"/>
    <property type="match status" value="1"/>
</dbReference>
<evidence type="ECO:0000256" key="7">
    <source>
        <dbReference type="ARBA" id="ARBA00022764"/>
    </source>
</evidence>
<comment type="caution">
    <text evidence="11">The sequence shown here is derived from an EMBL/GenBank/DDBJ whole genome shotgun (WGS) entry which is preliminary data.</text>
</comment>
<dbReference type="InterPro" id="IPR018323">
    <property type="entry name" value="OM_lipoprot_carrier_LolA_Pbac"/>
</dbReference>
<dbReference type="EMBL" id="LKAJ01000018">
    <property type="protein sequence ID" value="KRG18887.1"/>
    <property type="molecule type" value="Genomic_DNA"/>
</dbReference>
<dbReference type="InterPro" id="IPR029046">
    <property type="entry name" value="LolA/LolB/LppX"/>
</dbReference>
<sequence length="213" mass="23523" precursor="true">MRSVLKSVLLTFGLCCVVTQAIAEDSAAEQLMASLKKISTFKANFSQKIQGSQGESLSNTQGEVVISRPGKFYWKSKKPDPILVVADGKFVWTYDLDLEQVTKQDLGQALQNSPATLLAGDASKLGDTFTISFAKKCDNNQTCYQLKPKQKDSTFSTINIRFTQEKLNEIRMRDPLGQNVKTIFTNVEVNQSVNQKLFAFTPPKGVDVIQAGS</sequence>
<evidence type="ECO:0000256" key="4">
    <source>
        <dbReference type="ARBA" id="ARBA00014035"/>
    </source>
</evidence>
<feature type="signal peptide" evidence="10">
    <location>
        <begin position="1"/>
        <end position="23"/>
    </location>
</feature>
<dbReference type="GO" id="GO:0030288">
    <property type="term" value="C:outer membrane-bounded periplasmic space"/>
    <property type="evidence" value="ECO:0007669"/>
    <property type="project" value="TreeGrafter"/>
</dbReference>
<dbReference type="OrthoDB" id="9787361at2"/>
<keyword evidence="7 10" id="KW-0574">Periplasm</keyword>
<dbReference type="HAMAP" id="MF_00240">
    <property type="entry name" value="LolA"/>
    <property type="match status" value="1"/>
</dbReference>
<evidence type="ECO:0000256" key="9">
    <source>
        <dbReference type="ARBA" id="ARBA00023186"/>
    </source>
</evidence>
<proteinExistence type="inferred from homology"/>
<dbReference type="EMBL" id="LKAJ02000001">
    <property type="protein sequence ID" value="MCS5711663.1"/>
    <property type="molecule type" value="Genomic_DNA"/>
</dbReference>
<dbReference type="NCBIfam" id="TIGR00547">
    <property type="entry name" value="lolA"/>
    <property type="match status" value="1"/>
</dbReference>
<evidence type="ECO:0000256" key="10">
    <source>
        <dbReference type="HAMAP-Rule" id="MF_00240"/>
    </source>
</evidence>
<evidence type="ECO:0000256" key="8">
    <source>
        <dbReference type="ARBA" id="ARBA00022927"/>
    </source>
</evidence>
<dbReference type="AlphaFoldDB" id="A0A0Q9YQV7"/>
<reference evidence="11" key="1">
    <citation type="submission" date="2015-09" db="EMBL/GenBank/DDBJ databases">
        <title>Draft Genome Sequences of Two Novel Amoeba-resistant Intranuclear Bacteria, Candidatus Berkiella cookevillensis and Candidatus Berkiella aquae.</title>
        <authorList>
            <person name="Mehari Y.T."/>
            <person name="Arivett B.A."/>
            <person name="Farone A.L."/>
            <person name="Gunderson J.H."/>
            <person name="Farone M.B."/>
        </authorList>
    </citation>
    <scope>NUCLEOTIDE SEQUENCE [LARGE SCALE GENOMIC DNA]</scope>
    <source>
        <strain evidence="11">HT99</strain>
    </source>
</reference>
<evidence type="ECO:0000256" key="1">
    <source>
        <dbReference type="ARBA" id="ARBA00004418"/>
    </source>
</evidence>
<dbReference type="CDD" id="cd16325">
    <property type="entry name" value="LolA"/>
    <property type="match status" value="1"/>
</dbReference>
<keyword evidence="5 10" id="KW-0813">Transport</keyword>
<evidence type="ECO:0000313" key="11">
    <source>
        <dbReference type="EMBL" id="KRG18887.1"/>
    </source>
</evidence>
<reference evidence="12" key="3">
    <citation type="submission" date="2021-06" db="EMBL/GenBank/DDBJ databases">
        <title>Genomic Description and Analysis of Intracellular Bacteria, Candidatus Berkiella cookevillensis and Candidatus Berkiella aquae.</title>
        <authorList>
            <person name="Kidane D.T."/>
            <person name="Mehari Y.T."/>
            <person name="Rice F.C."/>
            <person name="Arivett B.A."/>
            <person name="Farone A.L."/>
            <person name="Berk S.G."/>
            <person name="Farone M.B."/>
        </authorList>
    </citation>
    <scope>NUCLEOTIDE SEQUENCE</scope>
    <source>
        <strain evidence="12">HT99</strain>
    </source>
</reference>
<comment type="subunit">
    <text evidence="3 10">Monomer.</text>
</comment>
<dbReference type="RefSeq" id="WP_075067468.1">
    <property type="nucleotide sequence ID" value="NZ_LKAJ02000001.1"/>
</dbReference>
<reference evidence="12" key="2">
    <citation type="journal article" date="2016" name="Genome Announc.">
        <title>Draft Genome Sequences of Two Novel Amoeba-Resistant Intranuclear Bacteria, 'Candidatus Berkiella cookevillensis' and 'Candidatus Berkiella aquae'.</title>
        <authorList>
            <person name="Mehari Y.T."/>
            <person name="Arivett B.A."/>
            <person name="Farone A.L."/>
            <person name="Gunderson J.H."/>
            <person name="Farone M.B."/>
        </authorList>
    </citation>
    <scope>NUCLEOTIDE SEQUENCE</scope>
    <source>
        <strain evidence="12">HT99</strain>
    </source>
</reference>
<keyword evidence="8 10" id="KW-0653">Protein transport</keyword>
<evidence type="ECO:0000313" key="12">
    <source>
        <dbReference type="EMBL" id="MCS5711663.1"/>
    </source>
</evidence>
<keyword evidence="13" id="KW-1185">Reference proteome</keyword>
<evidence type="ECO:0000256" key="5">
    <source>
        <dbReference type="ARBA" id="ARBA00022448"/>
    </source>
</evidence>
<accession>A0A0Q9YQV7</accession>
<dbReference type="STRING" id="295108.HT99x_02873"/>
<dbReference type="Gene3D" id="2.50.20.10">
    <property type="entry name" value="Lipoprotein localisation LolA/LolB/LppX"/>
    <property type="match status" value="1"/>
</dbReference>
<keyword evidence="6 10" id="KW-0732">Signal</keyword>
<keyword evidence="9 10" id="KW-0143">Chaperone</keyword>
<dbReference type="GO" id="GO:0042953">
    <property type="term" value="P:lipoprotein transport"/>
    <property type="evidence" value="ECO:0007669"/>
    <property type="project" value="InterPro"/>
</dbReference>
<comment type="function">
    <text evidence="10">Participates in the translocation of lipoproteins from the inner membrane to the outer membrane. Only forms a complex with a lipoprotein if the residue after the N-terminal Cys is not an aspartate (The Asp acts as a targeting signal to indicate that the lipoprotein should stay in the inner membrane).</text>
</comment>
<name>A0A0Q9YQV7_9GAMM</name>
<comment type="subcellular location">
    <subcellularLocation>
        <location evidence="1 10">Periplasm</location>
    </subcellularLocation>
</comment>
<dbReference type="Proteomes" id="UP000051497">
    <property type="component" value="Unassembled WGS sequence"/>
</dbReference>
<dbReference type="GO" id="GO:0044874">
    <property type="term" value="P:lipoprotein localization to outer membrane"/>
    <property type="evidence" value="ECO:0007669"/>
    <property type="project" value="UniProtKB-UniRule"/>
</dbReference>
<dbReference type="Pfam" id="PF03548">
    <property type="entry name" value="LolA"/>
    <property type="match status" value="1"/>
</dbReference>
<dbReference type="PANTHER" id="PTHR35869">
    <property type="entry name" value="OUTER-MEMBRANE LIPOPROTEIN CARRIER PROTEIN"/>
    <property type="match status" value="1"/>
</dbReference>
<evidence type="ECO:0000256" key="6">
    <source>
        <dbReference type="ARBA" id="ARBA00022729"/>
    </source>
</evidence>
<feature type="chain" id="PRO_5043058962" description="Outer-membrane lipoprotein carrier protein" evidence="10">
    <location>
        <begin position="24"/>
        <end position="213"/>
    </location>
</feature>
<gene>
    <name evidence="10 11" type="primary">lolA</name>
    <name evidence="12" type="ORF">HT99x_009470</name>
    <name evidence="11" type="ORF">HT99x_02873</name>
</gene>
<comment type="similarity">
    <text evidence="2 10">Belongs to the LolA family.</text>
</comment>
<keyword evidence="11" id="KW-0449">Lipoprotein</keyword>